<gene>
    <name evidence="3" type="ORF">P154DRAFT_437434</name>
</gene>
<dbReference type="EMBL" id="ML977596">
    <property type="protein sequence ID" value="KAF1999322.1"/>
    <property type="molecule type" value="Genomic_DNA"/>
</dbReference>
<evidence type="ECO:0000256" key="1">
    <source>
        <dbReference type="SAM" id="MobiDB-lite"/>
    </source>
</evidence>
<organism evidence="3 4">
    <name type="scientific">Amniculicola lignicola CBS 123094</name>
    <dbReference type="NCBI Taxonomy" id="1392246"/>
    <lineage>
        <taxon>Eukaryota</taxon>
        <taxon>Fungi</taxon>
        <taxon>Dikarya</taxon>
        <taxon>Ascomycota</taxon>
        <taxon>Pezizomycotina</taxon>
        <taxon>Dothideomycetes</taxon>
        <taxon>Pleosporomycetidae</taxon>
        <taxon>Pleosporales</taxon>
        <taxon>Amniculicolaceae</taxon>
        <taxon>Amniculicola</taxon>
    </lineage>
</organism>
<sequence length="269" mass="29750">VHEGDKGSAPGKWTARKAQMMASEYKKRGGGYTMDKKDKDDSQKNLDEWNEIEPQMKEGNGNAKKDDGWEKEGEKGETDQQKQKERKEGKWDASRKIGRGKKDGAKNKDGSEKSEEPMEENDKSADPENCTEHWENPVQRNDGRGEEETAETEKSSESSPSEEAEEGSGTKRGRGANQSGSNKKQKKSDGKGEPQGIAGDKTRVPRKGQKVQWKALPGLVDGEVVEVVYEKKTVNGKTVNGSKEDPRIVLKSSPLGKTAVHKPEAVYFD</sequence>
<keyword evidence="4" id="KW-1185">Reference proteome</keyword>
<dbReference type="Pfam" id="PF11160">
    <property type="entry name" value="Hva1_TUDOR"/>
    <property type="match status" value="1"/>
</dbReference>
<feature type="domain" description="Hypervirulence associated protein TUDOR" evidence="2">
    <location>
        <begin position="208"/>
        <end position="266"/>
    </location>
</feature>
<protein>
    <recommendedName>
        <fullName evidence="2">Hypervirulence associated protein TUDOR domain-containing protein</fullName>
    </recommendedName>
</protein>
<proteinExistence type="predicted"/>
<dbReference type="InterPro" id="IPR021331">
    <property type="entry name" value="Hva1_TUDOR"/>
</dbReference>
<dbReference type="Proteomes" id="UP000799779">
    <property type="component" value="Unassembled WGS sequence"/>
</dbReference>
<feature type="non-terminal residue" evidence="3">
    <location>
        <position position="1"/>
    </location>
</feature>
<dbReference type="AlphaFoldDB" id="A0A6A5WCC6"/>
<accession>A0A6A5WCC6</accession>
<dbReference type="OrthoDB" id="3360421at2759"/>
<evidence type="ECO:0000313" key="4">
    <source>
        <dbReference type="Proteomes" id="UP000799779"/>
    </source>
</evidence>
<feature type="compositionally biased region" description="Basic and acidic residues" evidence="1">
    <location>
        <begin position="63"/>
        <end position="156"/>
    </location>
</feature>
<feature type="region of interest" description="Disordered" evidence="1">
    <location>
        <begin position="1"/>
        <end position="210"/>
    </location>
</feature>
<name>A0A6A5WCC6_9PLEO</name>
<reference evidence="3" key="1">
    <citation type="journal article" date="2020" name="Stud. Mycol.">
        <title>101 Dothideomycetes genomes: a test case for predicting lifestyles and emergence of pathogens.</title>
        <authorList>
            <person name="Haridas S."/>
            <person name="Albert R."/>
            <person name="Binder M."/>
            <person name="Bloem J."/>
            <person name="Labutti K."/>
            <person name="Salamov A."/>
            <person name="Andreopoulos B."/>
            <person name="Baker S."/>
            <person name="Barry K."/>
            <person name="Bills G."/>
            <person name="Bluhm B."/>
            <person name="Cannon C."/>
            <person name="Castanera R."/>
            <person name="Culley D."/>
            <person name="Daum C."/>
            <person name="Ezra D."/>
            <person name="Gonzalez J."/>
            <person name="Henrissat B."/>
            <person name="Kuo A."/>
            <person name="Liang C."/>
            <person name="Lipzen A."/>
            <person name="Lutzoni F."/>
            <person name="Magnuson J."/>
            <person name="Mondo S."/>
            <person name="Nolan M."/>
            <person name="Ohm R."/>
            <person name="Pangilinan J."/>
            <person name="Park H.-J."/>
            <person name="Ramirez L."/>
            <person name="Alfaro M."/>
            <person name="Sun H."/>
            <person name="Tritt A."/>
            <person name="Yoshinaga Y."/>
            <person name="Zwiers L.-H."/>
            <person name="Turgeon B."/>
            <person name="Goodwin S."/>
            <person name="Spatafora J."/>
            <person name="Crous P."/>
            <person name="Grigoriev I."/>
        </authorList>
    </citation>
    <scope>NUCLEOTIDE SEQUENCE</scope>
    <source>
        <strain evidence="3">CBS 123094</strain>
    </source>
</reference>
<feature type="compositionally biased region" description="Basic and acidic residues" evidence="1">
    <location>
        <begin position="34"/>
        <end position="47"/>
    </location>
</feature>
<evidence type="ECO:0000259" key="2">
    <source>
        <dbReference type="Pfam" id="PF11160"/>
    </source>
</evidence>
<evidence type="ECO:0000313" key="3">
    <source>
        <dbReference type="EMBL" id="KAF1999322.1"/>
    </source>
</evidence>